<accession>A0A061A848</accession>
<keyword evidence="6 11" id="KW-0808">Transferase</keyword>
<dbReference type="SUPFAM" id="SSF55979">
    <property type="entry name" value="DNA clamp"/>
    <property type="match status" value="3"/>
</dbReference>
<evidence type="ECO:0000256" key="11">
    <source>
        <dbReference type="PIRNR" id="PIRNR000804"/>
    </source>
</evidence>
<organism evidence="15 16">
    <name type="scientific">Acholeplasma oculi</name>
    <dbReference type="NCBI Taxonomy" id="35623"/>
    <lineage>
        <taxon>Bacteria</taxon>
        <taxon>Bacillati</taxon>
        <taxon>Mycoplasmatota</taxon>
        <taxon>Mollicutes</taxon>
        <taxon>Acholeplasmatales</taxon>
        <taxon>Acholeplasmataceae</taxon>
        <taxon>Acholeplasma</taxon>
    </lineage>
</organism>
<keyword evidence="8 11" id="KW-0235">DNA replication</keyword>
<dbReference type="GO" id="GO:0003887">
    <property type="term" value="F:DNA-directed DNA polymerase activity"/>
    <property type="evidence" value="ECO:0007669"/>
    <property type="project" value="UniProtKB-UniRule"/>
</dbReference>
<dbReference type="NCBIfam" id="TIGR00663">
    <property type="entry name" value="dnan"/>
    <property type="match status" value="1"/>
</dbReference>
<dbReference type="InParanoid" id="A0A061A848"/>
<name>A0A061A848_9MOLU</name>
<dbReference type="PANTHER" id="PTHR30478">
    <property type="entry name" value="DNA POLYMERASE III SUBUNIT BETA"/>
    <property type="match status" value="1"/>
</dbReference>
<dbReference type="GO" id="GO:0009360">
    <property type="term" value="C:DNA polymerase III complex"/>
    <property type="evidence" value="ECO:0007669"/>
    <property type="project" value="InterPro"/>
</dbReference>
<evidence type="ECO:0000259" key="14">
    <source>
        <dbReference type="Pfam" id="PF02768"/>
    </source>
</evidence>
<keyword evidence="9 11" id="KW-0239">DNA-directed DNA polymerase</keyword>
<dbReference type="KEGG" id="aoc:Aocu_00020"/>
<evidence type="ECO:0000256" key="6">
    <source>
        <dbReference type="ARBA" id="ARBA00022679"/>
    </source>
</evidence>
<dbReference type="GO" id="GO:0006271">
    <property type="term" value="P:DNA strand elongation involved in DNA replication"/>
    <property type="evidence" value="ECO:0007669"/>
    <property type="project" value="TreeGrafter"/>
</dbReference>
<dbReference type="PIRSF" id="PIRSF000804">
    <property type="entry name" value="DNA_pol_III_b"/>
    <property type="match status" value="1"/>
</dbReference>
<dbReference type="EMBL" id="LK028559">
    <property type="protein sequence ID" value="CDR30075.1"/>
    <property type="molecule type" value="Genomic_DNA"/>
</dbReference>
<evidence type="ECO:0000256" key="5">
    <source>
        <dbReference type="ARBA" id="ARBA00022490"/>
    </source>
</evidence>
<dbReference type="RefSeq" id="WP_045748685.1">
    <property type="nucleotide sequence ID" value="NZ_FUZK01000004.1"/>
</dbReference>
<evidence type="ECO:0000313" key="15">
    <source>
        <dbReference type="EMBL" id="CDR30075.1"/>
    </source>
</evidence>
<dbReference type="GO" id="GO:0005737">
    <property type="term" value="C:cytoplasm"/>
    <property type="evidence" value="ECO:0007669"/>
    <property type="project" value="UniProtKB-SubCell"/>
</dbReference>
<dbReference type="Proteomes" id="UP000032434">
    <property type="component" value="Chromosome 1"/>
</dbReference>
<dbReference type="GO" id="GO:0003677">
    <property type="term" value="F:DNA binding"/>
    <property type="evidence" value="ECO:0007669"/>
    <property type="project" value="UniProtKB-UniRule"/>
</dbReference>
<reference evidence="16" key="1">
    <citation type="submission" date="2014-05" db="EMBL/GenBank/DDBJ databases">
        <authorList>
            <person name="Kube M."/>
        </authorList>
    </citation>
    <scope>NUCLEOTIDE SEQUENCE [LARGE SCALE GENOMIC DNA]</scope>
</reference>
<sequence>MNFTIDRDILLNNLIHVQKGLPNKTPLPILYAIKFEVFSDYIQLTASNSDVAIQVLVDDSSLKVHKTGKIALPGRYFIDIIRKVAASRIEIVLQEERLLVIKADRSEFKLKLMDVEDYPDVDFLDLAEPVILSSDMIKEIIKATNFATADNEKRPILTGVNFKYQDNHLYAVATDSYRLSQKNLSLRTHSKTFNIVIPNKSLDELSKILDHIQEEIEVYINPNKVLFKMNKIWFQTRLLEGTYPDTFKIIPTTFPTVISFNKEELLSAVDRVSLLSPRDKESNYNIIKLTLRQDQVVEISSTNTEIGDAKEEIIPTSDVVGGLISIAFSSKYLNEALKAFNSTEVTLNFAGEIKPFVIKGNMDSDLLHLILPVRID</sequence>
<dbReference type="CDD" id="cd00140">
    <property type="entry name" value="beta_clamp"/>
    <property type="match status" value="1"/>
</dbReference>
<evidence type="ECO:0000259" key="13">
    <source>
        <dbReference type="Pfam" id="PF02767"/>
    </source>
</evidence>
<dbReference type="Gene3D" id="3.70.10.10">
    <property type="match status" value="1"/>
</dbReference>
<dbReference type="InterPro" id="IPR022637">
    <property type="entry name" value="DNA_polIII_beta_cen"/>
</dbReference>
<gene>
    <name evidence="15" type="primary">dnaN</name>
    <name evidence="15" type="ORF">Aocu_00020</name>
</gene>
<dbReference type="Pfam" id="PF02767">
    <property type="entry name" value="DNA_pol3_beta_2"/>
    <property type="match status" value="1"/>
</dbReference>
<feature type="domain" description="DNA polymerase III beta sliding clamp central" evidence="13">
    <location>
        <begin position="132"/>
        <end position="245"/>
    </location>
</feature>
<evidence type="ECO:0000256" key="3">
    <source>
        <dbReference type="ARBA" id="ARBA00010752"/>
    </source>
</evidence>
<evidence type="ECO:0000256" key="2">
    <source>
        <dbReference type="ARBA" id="ARBA00004496"/>
    </source>
</evidence>
<dbReference type="InterPro" id="IPR001001">
    <property type="entry name" value="DNA_polIII_beta"/>
</dbReference>
<dbReference type="OrthoDB" id="8421503at2"/>
<keyword evidence="16" id="KW-1185">Reference proteome</keyword>
<evidence type="ECO:0000259" key="12">
    <source>
        <dbReference type="Pfam" id="PF00712"/>
    </source>
</evidence>
<comment type="subunit">
    <text evidence="4">Forms a ring-shaped head-to-tail homodimer around DNA which binds and tethers DNA polymerases and other proteins to the DNA. The DNA replisome complex has a single clamp-loading complex (3 tau and 1 each of delta, delta', psi and chi subunits) which binds 3 Pol III cores (1 core on the leading strand and 2 on the lagging strand) each with a beta sliding clamp dimer. Additional proteins in the replisome are other copies of gamma, psi and chi, Ssb, DNA helicase and RNA primase.</text>
</comment>
<comment type="similarity">
    <text evidence="3 11">Belongs to the beta sliding clamp family.</text>
</comment>
<dbReference type="PATRIC" id="fig|35623.3.peg.2"/>
<dbReference type="InterPro" id="IPR046938">
    <property type="entry name" value="DNA_clamp_sf"/>
</dbReference>
<dbReference type="Pfam" id="PF00712">
    <property type="entry name" value="DNA_pol3_beta"/>
    <property type="match status" value="1"/>
</dbReference>
<proteinExistence type="inferred from homology"/>
<feature type="domain" description="DNA polymerase III beta sliding clamp N-terminal" evidence="12">
    <location>
        <begin position="1"/>
        <end position="121"/>
    </location>
</feature>
<evidence type="ECO:0000256" key="7">
    <source>
        <dbReference type="ARBA" id="ARBA00022695"/>
    </source>
</evidence>
<dbReference type="AlphaFoldDB" id="A0A061A848"/>
<evidence type="ECO:0000256" key="9">
    <source>
        <dbReference type="ARBA" id="ARBA00022932"/>
    </source>
</evidence>
<feature type="domain" description="DNA polymerase III beta sliding clamp C-terminal" evidence="14">
    <location>
        <begin position="248"/>
        <end position="374"/>
    </location>
</feature>
<dbReference type="PANTHER" id="PTHR30478:SF0">
    <property type="entry name" value="BETA SLIDING CLAMP"/>
    <property type="match status" value="1"/>
</dbReference>
<comment type="function">
    <text evidence="1 11">Confers DNA tethering and processivity to DNA polymerases and other proteins. Acts as a clamp, forming a ring around DNA (a reaction catalyzed by the clamp-loading complex) which diffuses in an ATP-independent manner freely and bidirectionally along dsDNA. Initially characterized for its ability to contact the catalytic subunit of DNA polymerase III (Pol III), a complex, multichain enzyme responsible for most of the replicative synthesis in bacteria; Pol III exhibits 3'-5' exonuclease proofreading activity. The beta chain is required for initiation of replication as well as for processivity of DNA replication.</text>
</comment>
<evidence type="ECO:0000256" key="10">
    <source>
        <dbReference type="ARBA" id="ARBA00023125"/>
    </source>
</evidence>
<keyword evidence="7 11" id="KW-0548">Nucleotidyltransferase</keyword>
<dbReference type="FunCoup" id="A0A061A848">
    <property type="interactions" value="274"/>
</dbReference>
<evidence type="ECO:0000256" key="4">
    <source>
        <dbReference type="ARBA" id="ARBA00011400"/>
    </source>
</evidence>
<keyword evidence="5 11" id="KW-0963">Cytoplasm</keyword>
<dbReference type="SMART" id="SM00480">
    <property type="entry name" value="POL3Bc"/>
    <property type="match status" value="1"/>
</dbReference>
<comment type="subcellular location">
    <subcellularLocation>
        <location evidence="2 11">Cytoplasm</location>
    </subcellularLocation>
</comment>
<dbReference type="Gene3D" id="3.10.150.10">
    <property type="entry name" value="DNA Polymerase III, subunit A, domain 2"/>
    <property type="match status" value="1"/>
</dbReference>
<evidence type="ECO:0000313" key="16">
    <source>
        <dbReference type="Proteomes" id="UP000032434"/>
    </source>
</evidence>
<dbReference type="Pfam" id="PF02768">
    <property type="entry name" value="DNA_pol3_beta_3"/>
    <property type="match status" value="1"/>
</dbReference>
<dbReference type="GO" id="GO:0008408">
    <property type="term" value="F:3'-5' exonuclease activity"/>
    <property type="evidence" value="ECO:0007669"/>
    <property type="project" value="InterPro"/>
</dbReference>
<dbReference type="HOGENOM" id="CLU_038149_2_0_14"/>
<dbReference type="InterPro" id="IPR022634">
    <property type="entry name" value="DNA_polIII_beta_N"/>
</dbReference>
<dbReference type="InterPro" id="IPR022635">
    <property type="entry name" value="DNA_polIII_beta_C"/>
</dbReference>
<keyword evidence="10" id="KW-0238">DNA-binding</keyword>
<evidence type="ECO:0000256" key="1">
    <source>
        <dbReference type="ARBA" id="ARBA00002266"/>
    </source>
</evidence>
<dbReference type="STRING" id="35623.Aocu_00020"/>
<evidence type="ECO:0000256" key="8">
    <source>
        <dbReference type="ARBA" id="ARBA00022705"/>
    </source>
</evidence>
<protein>
    <recommendedName>
        <fullName evidence="11">Beta sliding clamp</fullName>
    </recommendedName>
</protein>